<evidence type="ECO:0000313" key="3">
    <source>
        <dbReference type="Proteomes" id="UP000232722"/>
    </source>
</evidence>
<gene>
    <name evidence="2" type="ORF">RhiirA5_382364</name>
</gene>
<feature type="compositionally biased region" description="Polar residues" evidence="1">
    <location>
        <begin position="49"/>
        <end position="61"/>
    </location>
</feature>
<organism evidence="2 3">
    <name type="scientific">Rhizophagus irregularis</name>
    <dbReference type="NCBI Taxonomy" id="588596"/>
    <lineage>
        <taxon>Eukaryota</taxon>
        <taxon>Fungi</taxon>
        <taxon>Fungi incertae sedis</taxon>
        <taxon>Mucoromycota</taxon>
        <taxon>Glomeromycotina</taxon>
        <taxon>Glomeromycetes</taxon>
        <taxon>Glomerales</taxon>
        <taxon>Glomeraceae</taxon>
        <taxon>Rhizophagus</taxon>
    </lineage>
</organism>
<feature type="compositionally biased region" description="Low complexity" evidence="1">
    <location>
        <begin position="69"/>
        <end position="78"/>
    </location>
</feature>
<proteinExistence type="predicted"/>
<dbReference type="EMBL" id="LLXJ01001836">
    <property type="protein sequence ID" value="PKC00559.1"/>
    <property type="molecule type" value="Genomic_DNA"/>
</dbReference>
<feature type="region of interest" description="Disordered" evidence="1">
    <location>
        <begin position="1"/>
        <end position="78"/>
    </location>
</feature>
<dbReference type="VEuPathDB" id="FungiDB:FUN_005056"/>
<dbReference type="VEuPathDB" id="FungiDB:RhiirA1_472206"/>
<name>A0A2N0P143_9GLOM</name>
<feature type="compositionally biased region" description="Polar residues" evidence="1">
    <location>
        <begin position="1"/>
        <end position="32"/>
    </location>
</feature>
<evidence type="ECO:0000256" key="1">
    <source>
        <dbReference type="SAM" id="MobiDB-lite"/>
    </source>
</evidence>
<reference evidence="2 3" key="2">
    <citation type="submission" date="2017-09" db="EMBL/GenBank/DDBJ databases">
        <title>Extensive intraspecific genome diversity in a model arbuscular mycorrhizal fungus.</title>
        <authorList>
            <person name="Chen E.C."/>
            <person name="Morin E."/>
            <person name="Beaudet D."/>
            <person name="Noel J."/>
            <person name="Ndikumana S."/>
            <person name="Charron P."/>
            <person name="St-Onge C."/>
            <person name="Giorgi J."/>
            <person name="Grigoriev I.V."/>
            <person name="Roux C."/>
            <person name="Martin F.M."/>
            <person name="Corradi N."/>
        </authorList>
    </citation>
    <scope>NUCLEOTIDE SEQUENCE [LARGE SCALE GENOMIC DNA]</scope>
    <source>
        <strain evidence="2 3">A5</strain>
    </source>
</reference>
<protein>
    <submittedName>
        <fullName evidence="2">Uncharacterized protein</fullName>
    </submittedName>
</protein>
<reference evidence="2 3" key="1">
    <citation type="submission" date="2016-04" db="EMBL/GenBank/DDBJ databases">
        <title>Genome analyses suggest a sexual origin of heterokaryosis in a supposedly ancient asexual fungus.</title>
        <authorList>
            <person name="Ropars J."/>
            <person name="Sedzielewska K."/>
            <person name="Noel J."/>
            <person name="Charron P."/>
            <person name="Farinelli L."/>
            <person name="Marton T."/>
            <person name="Kruger M."/>
            <person name="Pelin A."/>
            <person name="Brachmann A."/>
            <person name="Corradi N."/>
        </authorList>
    </citation>
    <scope>NUCLEOTIDE SEQUENCE [LARGE SCALE GENOMIC DNA]</scope>
    <source>
        <strain evidence="2 3">A5</strain>
    </source>
</reference>
<feature type="region of interest" description="Disordered" evidence="1">
    <location>
        <begin position="283"/>
        <end position="306"/>
    </location>
</feature>
<comment type="caution">
    <text evidence="2">The sequence shown here is derived from an EMBL/GenBank/DDBJ whole genome shotgun (WGS) entry which is preliminary data.</text>
</comment>
<sequence>MEDSGSDISNSDTENPNNKNNPSKLTHTSLENSIKEDYVTDSAADIRGNSDTPSQPKNTDNSLSPSPPKDSAAPSAPALSHDTPIITILRYNFQAAAVPNAFSEFIKKYSTNRAMIDAVKNLLLETYHFYIGRARISGSGDQKRLITPCSLTVDQKKSCCEFIAILLQLPPNTKDIHLAFLMCEIGVMAVNVPLSLNLYKLKKWTYITFKSQQMMDTTMKQSIALQGRRFTWELLQNTNKLCHRCGKLRCAPIACVMNNSRGHSCTCNSVARLKEWLNISQPSKNSLTNQNKQRFHSQSKDRSNSH</sequence>
<accession>A0A2N0P143</accession>
<evidence type="ECO:0000313" key="2">
    <source>
        <dbReference type="EMBL" id="PKC00559.1"/>
    </source>
</evidence>
<feature type="compositionally biased region" description="Polar residues" evidence="1">
    <location>
        <begin position="283"/>
        <end position="292"/>
    </location>
</feature>
<dbReference type="AlphaFoldDB" id="A0A2N0P143"/>
<dbReference type="Proteomes" id="UP000232722">
    <property type="component" value="Unassembled WGS sequence"/>
</dbReference>